<dbReference type="Proteomes" id="UP000551758">
    <property type="component" value="Unassembled WGS sequence"/>
</dbReference>
<keyword evidence="2" id="KW-0472">Membrane</keyword>
<reference evidence="3 4" key="1">
    <citation type="journal article" date="2020" name="Mol. Biol. Evol.">
        <title>Interspecific Gene Flow and the Evolution of Specialization in Black and White Rhinoceros.</title>
        <authorList>
            <person name="Moodley Y."/>
            <person name="Westbury M.V."/>
            <person name="Russo I.M."/>
            <person name="Gopalakrishnan S."/>
            <person name="Rakotoarivelo A."/>
            <person name="Olsen R.A."/>
            <person name="Prost S."/>
            <person name="Tunstall T."/>
            <person name="Ryder O.A."/>
            <person name="Dalen L."/>
            <person name="Bruford M.W."/>
        </authorList>
    </citation>
    <scope>NUCLEOTIDE SEQUENCE [LARGE SCALE GENOMIC DNA]</scope>
    <source>
        <strain evidence="3">SBR-YM</strain>
        <tissue evidence="3">Skin</tissue>
    </source>
</reference>
<gene>
    <name evidence="3" type="ORF">HPG69_012692</name>
</gene>
<evidence type="ECO:0008006" key="5">
    <source>
        <dbReference type="Google" id="ProtNLM"/>
    </source>
</evidence>
<sequence>MWDTETKDLTEKGKDFRKTLAEIMALQDQKGGENGKGAEVMCSLFQEPRSIEPMCRESFVEDYGDIWNPGWVSRREQDSEPQPHPSSCQSKGIWLQDAGQTWRRSGVNEGFTGSWIGGESSVLSISLRGEQDLATSLTGSVLSSSVTPAVNMTHSRAWEGTVTLTCWAFVFSPGNILLTWLWDEEPLSQDAQRVRGQDGGVERRPVALDAQALVPQSSWPTILSVAAVTLVVIIFPCVLWNKKKRTTSAAESPSEKSGQ</sequence>
<evidence type="ECO:0000256" key="2">
    <source>
        <dbReference type="SAM" id="Phobius"/>
    </source>
</evidence>
<feature type="region of interest" description="Disordered" evidence="1">
    <location>
        <begin position="71"/>
        <end position="91"/>
    </location>
</feature>
<keyword evidence="2" id="KW-1133">Transmembrane helix</keyword>
<dbReference type="EMBL" id="JACDTQ010002860">
    <property type="protein sequence ID" value="KAF5915528.1"/>
    <property type="molecule type" value="Genomic_DNA"/>
</dbReference>
<dbReference type="Gene3D" id="2.60.40.10">
    <property type="entry name" value="Immunoglobulins"/>
    <property type="match status" value="1"/>
</dbReference>
<evidence type="ECO:0000313" key="4">
    <source>
        <dbReference type="Proteomes" id="UP000551758"/>
    </source>
</evidence>
<dbReference type="AlphaFoldDB" id="A0A7J7EIF8"/>
<proteinExistence type="predicted"/>
<accession>A0A7J7EIF8</accession>
<protein>
    <recommendedName>
        <fullName evidence="5">Ig-like domain-containing protein</fullName>
    </recommendedName>
</protein>
<dbReference type="SUPFAM" id="SSF48726">
    <property type="entry name" value="Immunoglobulin"/>
    <property type="match status" value="1"/>
</dbReference>
<feature type="transmembrane region" description="Helical" evidence="2">
    <location>
        <begin position="219"/>
        <end position="240"/>
    </location>
</feature>
<evidence type="ECO:0000313" key="3">
    <source>
        <dbReference type="EMBL" id="KAF5915528.1"/>
    </source>
</evidence>
<organism evidence="3 4">
    <name type="scientific">Diceros bicornis minor</name>
    <name type="common">South-central black rhinoceros</name>
    <dbReference type="NCBI Taxonomy" id="77932"/>
    <lineage>
        <taxon>Eukaryota</taxon>
        <taxon>Metazoa</taxon>
        <taxon>Chordata</taxon>
        <taxon>Craniata</taxon>
        <taxon>Vertebrata</taxon>
        <taxon>Euteleostomi</taxon>
        <taxon>Mammalia</taxon>
        <taxon>Eutheria</taxon>
        <taxon>Laurasiatheria</taxon>
        <taxon>Perissodactyla</taxon>
        <taxon>Rhinocerotidae</taxon>
        <taxon>Diceros</taxon>
    </lineage>
</organism>
<keyword evidence="4" id="KW-1185">Reference proteome</keyword>
<name>A0A7J7EIF8_DICBM</name>
<evidence type="ECO:0000256" key="1">
    <source>
        <dbReference type="SAM" id="MobiDB-lite"/>
    </source>
</evidence>
<dbReference type="InterPro" id="IPR013783">
    <property type="entry name" value="Ig-like_fold"/>
</dbReference>
<dbReference type="InterPro" id="IPR036179">
    <property type="entry name" value="Ig-like_dom_sf"/>
</dbReference>
<keyword evidence="2" id="KW-0812">Transmembrane</keyword>
<feature type="transmembrane region" description="Helical" evidence="2">
    <location>
        <begin position="162"/>
        <end position="182"/>
    </location>
</feature>
<comment type="caution">
    <text evidence="3">The sequence shown here is derived from an EMBL/GenBank/DDBJ whole genome shotgun (WGS) entry which is preliminary data.</text>
</comment>